<gene>
    <name evidence="1" type="ORF">L1F29_13120</name>
</gene>
<proteinExistence type="predicted"/>
<evidence type="ECO:0000313" key="1">
    <source>
        <dbReference type="EMBL" id="UVI32702.1"/>
    </source>
</evidence>
<organism evidence="1 2">
    <name type="scientific">Paenibacillus spongiae</name>
    <dbReference type="NCBI Taxonomy" id="2909671"/>
    <lineage>
        <taxon>Bacteria</taxon>
        <taxon>Bacillati</taxon>
        <taxon>Bacillota</taxon>
        <taxon>Bacilli</taxon>
        <taxon>Bacillales</taxon>
        <taxon>Paenibacillaceae</taxon>
        <taxon>Paenibacillus</taxon>
    </lineage>
</organism>
<evidence type="ECO:0000313" key="2">
    <source>
        <dbReference type="Proteomes" id="UP001057877"/>
    </source>
</evidence>
<name>A0ABY5SFF4_9BACL</name>
<dbReference type="RefSeq" id="WP_258388751.1">
    <property type="nucleotide sequence ID" value="NZ_CP091430.1"/>
</dbReference>
<sequence length="75" mass="8599">MTDMHKISGSGERPVHDYYRHAGKAYALLPGTIDRLRELKEALGQADEDFLAIELRTMLERLEEIRELMEEGPQG</sequence>
<dbReference type="EMBL" id="CP091430">
    <property type="protein sequence ID" value="UVI32702.1"/>
    <property type="molecule type" value="Genomic_DNA"/>
</dbReference>
<dbReference type="Proteomes" id="UP001057877">
    <property type="component" value="Chromosome"/>
</dbReference>
<accession>A0ABY5SFF4</accession>
<reference evidence="1" key="1">
    <citation type="submission" date="2022-01" db="EMBL/GenBank/DDBJ databases">
        <title>Paenibacillus spongiae sp. nov., isolated from marine sponge.</title>
        <authorList>
            <person name="Li Z."/>
            <person name="Zhang M."/>
        </authorList>
    </citation>
    <scope>NUCLEOTIDE SEQUENCE</scope>
    <source>
        <strain evidence="1">PHS-Z3</strain>
    </source>
</reference>
<keyword evidence="2" id="KW-1185">Reference proteome</keyword>
<protein>
    <submittedName>
        <fullName evidence="1">Uncharacterized protein</fullName>
    </submittedName>
</protein>